<comment type="caution">
    <text evidence="1">The sequence shown here is derived from an EMBL/GenBank/DDBJ whole genome shotgun (WGS) entry which is preliminary data.</text>
</comment>
<dbReference type="Proteomes" id="UP000606396">
    <property type="component" value="Unassembled WGS sequence"/>
</dbReference>
<sequence length="45" mass="5109">MTTELTTNFQSHNQKVMSTTDYANAPQMSLVERAIAPLNLFSRLH</sequence>
<evidence type="ECO:0000313" key="1">
    <source>
        <dbReference type="EMBL" id="MBD2610798.1"/>
    </source>
</evidence>
<dbReference type="EMBL" id="JACJTC010000004">
    <property type="protein sequence ID" value="MBD2610798.1"/>
    <property type="molecule type" value="Genomic_DNA"/>
</dbReference>
<protein>
    <submittedName>
        <fullName evidence="1">Uncharacterized protein</fullName>
    </submittedName>
</protein>
<gene>
    <name evidence="1" type="ORF">H6G94_05855</name>
</gene>
<organism evidence="1 2">
    <name type="scientific">Nostoc punctiforme FACHB-252</name>
    <dbReference type="NCBI Taxonomy" id="1357509"/>
    <lineage>
        <taxon>Bacteria</taxon>
        <taxon>Bacillati</taxon>
        <taxon>Cyanobacteriota</taxon>
        <taxon>Cyanophyceae</taxon>
        <taxon>Nostocales</taxon>
        <taxon>Nostocaceae</taxon>
        <taxon>Nostoc</taxon>
    </lineage>
</organism>
<evidence type="ECO:0000313" key="2">
    <source>
        <dbReference type="Proteomes" id="UP000606396"/>
    </source>
</evidence>
<keyword evidence="2" id="KW-1185">Reference proteome</keyword>
<reference evidence="1 2" key="1">
    <citation type="journal article" date="2020" name="ISME J.">
        <title>Comparative genomics reveals insights into cyanobacterial evolution and habitat adaptation.</title>
        <authorList>
            <person name="Chen M.Y."/>
            <person name="Teng W.K."/>
            <person name="Zhao L."/>
            <person name="Hu C.X."/>
            <person name="Zhou Y.K."/>
            <person name="Han B.P."/>
            <person name="Song L.R."/>
            <person name="Shu W.S."/>
        </authorList>
    </citation>
    <scope>NUCLEOTIDE SEQUENCE [LARGE SCALE GENOMIC DNA]</scope>
    <source>
        <strain evidence="1 2">FACHB-252</strain>
    </source>
</reference>
<accession>A0ABR8H6W8</accession>
<name>A0ABR8H6W8_NOSPU</name>
<proteinExistence type="predicted"/>